<name>A0A0P4RHA1_9ACTN</name>
<evidence type="ECO:0000313" key="3">
    <source>
        <dbReference type="EMBL" id="GAO12868.1"/>
    </source>
</evidence>
<dbReference type="OrthoDB" id="1488190at2"/>
<gene>
    <name evidence="3" type="ORF">TPA0598_13_00520</name>
</gene>
<protein>
    <submittedName>
        <fullName evidence="3">Uncharacterized protein</fullName>
    </submittedName>
</protein>
<dbReference type="EMBL" id="BBNO01000013">
    <property type="protein sequence ID" value="GAO12868.1"/>
    <property type="molecule type" value="Genomic_DNA"/>
</dbReference>
<evidence type="ECO:0000256" key="1">
    <source>
        <dbReference type="ARBA" id="ARBA00022737"/>
    </source>
</evidence>
<dbReference type="Proteomes" id="UP000048965">
    <property type="component" value="Unassembled WGS sequence"/>
</dbReference>
<dbReference type="RefSeq" id="WP_042162264.1">
    <property type="nucleotide sequence ID" value="NZ_BBNO01000013.1"/>
</dbReference>
<evidence type="ECO:0000256" key="2">
    <source>
        <dbReference type="PROSITE-ProRule" id="PRU00504"/>
    </source>
</evidence>
<keyword evidence="1" id="KW-0677">Repeat</keyword>
<dbReference type="InterPro" id="IPR001258">
    <property type="entry name" value="NHL_repeat"/>
</dbReference>
<comment type="caution">
    <text evidence="3">The sequence shown here is derived from an EMBL/GenBank/DDBJ whole genome shotgun (WGS) entry which is preliminary data.</text>
</comment>
<sequence>MTVFHFDLRHARAIDGLQVDVHGAAYALRPHTDETLAVARREHSVLAALHATPPSPQAAPAPVFTHYAEVDDTDLDTGAVRWIRVLRPAPEGVHLPEVVMLAQYLAPQRLRSVLLARRNREGREITRSGKLARLGVGPCEGEAALELRLHAETLITHHDTAVGLIAHHPDLATTEPHTAQVLRDDHIAPDKEIDPDQYNAMAELARTIADLGQGWSRRVPCQGVDGTPLTAGYSVDGIQAGDQLYTFDLHDRVLDKSRPVVAGARRTSSDDEWLRGKTWRSRPGTSVLVTDGQPLAAGRPATGTAAPRNPSYRWTVDEPTSHHGVNVGAPTVVEGGTFSIDASNSYLRTLYLGYELFDESGTSLGPVTKWGSVPAVDTILGIPVPAEPKEVSFALEKAASVKLYFGSLGTSDWNADVSTEGALLTALWEYGVPLVCLAAGKALTSTKLFNRIVNDRDLLAAALGVGLPLAGGTIAVGTAITRSSKFLTAAAGFVLGIVVQKGLEKLGEWLIEQVGEGALANAFGPVGWALKLVAAGMDFEQIAITTGEVLSSPACVTVKASRSLDVTLTLHPDPRHGEAGHPETAVWPAVATRYVATLQYRGGASRQLTGELPAVTSKDPLKLRFADVPAGGDLQIVVGVYSAGGWLAGSWQSDWTPSKPTGEAVLDLGDHQITENLVPLAPDTQYVYKEQLALSDGKPAWRADGTPPSATKADLDCQGVSGLCDIAGATFNNSAFQVGYAWRASGQELHPDHVDAPVSDDQLWAVQNVSVLADPDARRKTTTVGFTARPAIAYAPSPNAKVVDETNFVLDPRDGGMHLRQVRLDDGVRDFGFDQKDLPSWGRFPLENVDALAVHPSNAVIACSWQHHKLMLLSLPAEPATDDKAQEALLVSGQGIRQGLLKGPKALAVAPDGRILVLESLNNRIQAFDTKGNPVPSFTTSAAVCRVPTAQLAADLDDGRIPEALHAGLQEADATLLFPLDARFTTQLDSARFQPANDPLIDMLAANGIALAYDPDHMTDPAQSARITVVEAGRSWIISDPRGMAWQVLSGHDGLTVHHRLTSTAIHTERAGARWLVLDDDRGNAWKLISAADDTTQTEVYACTSSFPLRGDGANADGSLTYLDMAVESQGYTYVLSYTGAGSRPQDYLLDIYGPDGRFIVRTPDSTVTKAPQNIVAAKIAVDVWRNLYALGYAPLAETRHGPTFAHWTPTPPLFTLPLTAQPNYDDRNISAVRADFAAHSITLTNAAAVTVTVAGGAWQVQDGATIYHLYRSGDGLQVYAIPA</sequence>
<reference evidence="3 4" key="2">
    <citation type="journal article" date="2015" name="Stand. Genomic Sci.">
        <title>Draft genome sequence of marine-derived Streptomyces sp. TP-A0598, a producer of anti-MRSA antibiotic lydicamycins.</title>
        <authorList>
            <person name="Komaki H."/>
            <person name="Ichikawa N."/>
            <person name="Hosoyama A."/>
            <person name="Fujita N."/>
            <person name="Igarashi Y."/>
        </authorList>
    </citation>
    <scope>NUCLEOTIDE SEQUENCE [LARGE SCALE GENOMIC DNA]</scope>
    <source>
        <strain evidence="3 4">NBRC 110027</strain>
    </source>
</reference>
<evidence type="ECO:0000313" key="4">
    <source>
        <dbReference type="Proteomes" id="UP000048965"/>
    </source>
</evidence>
<dbReference type="InterPro" id="IPR011042">
    <property type="entry name" value="6-blade_b-propeller_TolB-like"/>
</dbReference>
<keyword evidence="4" id="KW-1185">Reference proteome</keyword>
<reference evidence="4" key="1">
    <citation type="submission" date="2014-09" db="EMBL/GenBank/DDBJ databases">
        <title>Whole genome shotgun sequence of Streptomyces sp. NBRC 110027.</title>
        <authorList>
            <person name="Komaki H."/>
            <person name="Ichikawa N."/>
            <person name="Katano-Makiyama Y."/>
            <person name="Hosoyama A."/>
            <person name="Hashimoto M."/>
            <person name="Uohara A."/>
            <person name="Kitahashi Y."/>
            <person name="Ohji S."/>
            <person name="Kimura A."/>
            <person name="Yamazoe A."/>
            <person name="Igarashi Y."/>
            <person name="Fujita N."/>
        </authorList>
    </citation>
    <scope>NUCLEOTIDE SEQUENCE [LARGE SCALE GENOMIC DNA]</scope>
    <source>
        <strain evidence="4">NBRC 110027</strain>
    </source>
</reference>
<dbReference type="Gene3D" id="2.120.10.30">
    <property type="entry name" value="TolB, C-terminal domain"/>
    <property type="match status" value="1"/>
</dbReference>
<feature type="repeat" description="NHL" evidence="2">
    <location>
        <begin position="895"/>
        <end position="931"/>
    </location>
</feature>
<proteinExistence type="predicted"/>
<dbReference type="PROSITE" id="PS51125">
    <property type="entry name" value="NHL"/>
    <property type="match status" value="1"/>
</dbReference>
<dbReference type="SUPFAM" id="SSF101898">
    <property type="entry name" value="NHL repeat"/>
    <property type="match status" value="1"/>
</dbReference>
<accession>A0A0P4RHA1</accession>
<organism evidence="3 4">
    <name type="scientific">Streptomyces lydicamycinicus</name>
    <dbReference type="NCBI Taxonomy" id="1546107"/>
    <lineage>
        <taxon>Bacteria</taxon>
        <taxon>Bacillati</taxon>
        <taxon>Actinomycetota</taxon>
        <taxon>Actinomycetes</taxon>
        <taxon>Kitasatosporales</taxon>
        <taxon>Streptomycetaceae</taxon>
        <taxon>Streptomyces</taxon>
    </lineage>
</organism>